<accession>A0A5B1CLC2</accession>
<dbReference type="Proteomes" id="UP000322699">
    <property type="component" value="Unassembled WGS sequence"/>
</dbReference>
<organism evidence="1 2">
    <name type="scientific">Rubripirellula obstinata</name>
    <dbReference type="NCBI Taxonomy" id="406547"/>
    <lineage>
        <taxon>Bacteria</taxon>
        <taxon>Pseudomonadati</taxon>
        <taxon>Planctomycetota</taxon>
        <taxon>Planctomycetia</taxon>
        <taxon>Pirellulales</taxon>
        <taxon>Pirellulaceae</taxon>
        <taxon>Rubripirellula</taxon>
    </lineage>
</organism>
<name>A0A5B1CLC2_9BACT</name>
<comment type="caution">
    <text evidence="1">The sequence shown here is derived from an EMBL/GenBank/DDBJ whole genome shotgun (WGS) entry which is preliminary data.</text>
</comment>
<evidence type="ECO:0000313" key="1">
    <source>
        <dbReference type="EMBL" id="KAA1261868.1"/>
    </source>
</evidence>
<sequence length="312" mass="34474">MDLVKDPLAIGSLTRSTTLKLSCDRPLAAFTRDDLNSLSLRFSFSLLSEIILNIADFSEFVLARLRQEFPAKRFEPGEDLATIRCGEVVFGLTNLHAQYSQSGLSDDEFAKGLLNSFEQMIELVEASASAIPETWDEAKDRLRLQLVSSRIDELKSAITFPFSDDVTSSVVVDGENGYAYVRPEDAERWGQTSVDLIEIAKANLVTASENLEIKVAPGPPTLAIIQTGDSYDAARILLPAIREKLMEVLCEDGSSEIFVGVPNRDFLIAWSTETPKDIHDQLAATIAMDAQRQSHPLSRHLFRVTKATIVPV</sequence>
<gene>
    <name evidence="1" type="ORF">LF1_44290</name>
</gene>
<evidence type="ECO:0000313" key="2">
    <source>
        <dbReference type="Proteomes" id="UP000322699"/>
    </source>
</evidence>
<dbReference type="EMBL" id="VRLW01000001">
    <property type="protein sequence ID" value="KAA1261868.1"/>
    <property type="molecule type" value="Genomic_DNA"/>
</dbReference>
<keyword evidence="2" id="KW-1185">Reference proteome</keyword>
<proteinExistence type="predicted"/>
<reference evidence="1 2" key="1">
    <citation type="submission" date="2019-08" db="EMBL/GenBank/DDBJ databases">
        <title>Deep-cultivation of Planctomycetes and their phenomic and genomic characterization uncovers novel biology.</title>
        <authorList>
            <person name="Wiegand S."/>
            <person name="Jogler M."/>
            <person name="Boedeker C."/>
            <person name="Pinto D."/>
            <person name="Vollmers J."/>
            <person name="Rivas-Marin E."/>
            <person name="Kohn T."/>
            <person name="Peeters S.H."/>
            <person name="Heuer A."/>
            <person name="Rast P."/>
            <person name="Oberbeckmann S."/>
            <person name="Bunk B."/>
            <person name="Jeske O."/>
            <person name="Meyerdierks A."/>
            <person name="Storesund J.E."/>
            <person name="Kallscheuer N."/>
            <person name="Luecker S."/>
            <person name="Lage O.M."/>
            <person name="Pohl T."/>
            <person name="Merkel B.J."/>
            <person name="Hornburger P."/>
            <person name="Mueller R.-W."/>
            <person name="Bruemmer F."/>
            <person name="Labrenz M."/>
            <person name="Spormann A.M."/>
            <person name="Op Den Camp H."/>
            <person name="Overmann J."/>
            <person name="Amann R."/>
            <person name="Jetten M.S.M."/>
            <person name="Mascher T."/>
            <person name="Medema M.H."/>
            <person name="Devos D.P."/>
            <person name="Kaster A.-K."/>
            <person name="Ovreas L."/>
            <person name="Rohde M."/>
            <person name="Galperin M.Y."/>
            <person name="Jogler C."/>
        </authorList>
    </citation>
    <scope>NUCLEOTIDE SEQUENCE [LARGE SCALE GENOMIC DNA]</scope>
    <source>
        <strain evidence="1 2">LF1</strain>
    </source>
</reference>
<dbReference type="AlphaFoldDB" id="A0A5B1CLC2"/>
<protein>
    <recommendedName>
        <fullName evidence="3">DUF1444 family protein</fullName>
    </recommendedName>
</protein>
<evidence type="ECO:0008006" key="3">
    <source>
        <dbReference type="Google" id="ProtNLM"/>
    </source>
</evidence>